<evidence type="ECO:0000313" key="8">
    <source>
        <dbReference type="EMBL" id="PWA42121.1"/>
    </source>
</evidence>
<comment type="similarity">
    <text evidence="3">In the C-terminal section; belongs to the protein kinase superfamily. Ser/Thr protein kinase family.</text>
</comment>
<feature type="transmembrane region" description="Helical" evidence="6">
    <location>
        <begin position="6"/>
        <end position="26"/>
    </location>
</feature>
<reference evidence="8 9" key="1">
    <citation type="journal article" date="2018" name="Mol. Plant">
        <title>The genome of Artemisia annua provides insight into the evolution of Asteraceae family and artemisinin biosynthesis.</title>
        <authorList>
            <person name="Shen Q."/>
            <person name="Zhang L."/>
            <person name="Liao Z."/>
            <person name="Wang S."/>
            <person name="Yan T."/>
            <person name="Shi P."/>
            <person name="Liu M."/>
            <person name="Fu X."/>
            <person name="Pan Q."/>
            <person name="Wang Y."/>
            <person name="Lv Z."/>
            <person name="Lu X."/>
            <person name="Zhang F."/>
            <person name="Jiang W."/>
            <person name="Ma Y."/>
            <person name="Chen M."/>
            <person name="Hao X."/>
            <person name="Li L."/>
            <person name="Tang Y."/>
            <person name="Lv G."/>
            <person name="Zhou Y."/>
            <person name="Sun X."/>
            <person name="Brodelius P.E."/>
            <person name="Rose J.K.C."/>
            <person name="Tang K."/>
        </authorList>
    </citation>
    <scope>NUCLEOTIDE SEQUENCE [LARGE SCALE GENOMIC DNA]</scope>
    <source>
        <strain evidence="9">cv. Huhao1</strain>
        <tissue evidence="8">Leaf</tissue>
    </source>
</reference>
<evidence type="ECO:0000313" key="9">
    <source>
        <dbReference type="Proteomes" id="UP000245207"/>
    </source>
</evidence>
<dbReference type="InterPro" id="IPR013320">
    <property type="entry name" value="ConA-like_dom_sf"/>
</dbReference>
<dbReference type="InterPro" id="IPR000985">
    <property type="entry name" value="Lectin_LegA_CS"/>
</dbReference>
<dbReference type="EMBL" id="PKPP01012608">
    <property type="protein sequence ID" value="PWA42121.1"/>
    <property type="molecule type" value="Genomic_DNA"/>
</dbReference>
<accession>A0A2U1KZD2</accession>
<dbReference type="STRING" id="35608.A0A2U1KZD2"/>
<comment type="similarity">
    <text evidence="2">In the N-terminal section; belongs to the leguminous lectin family.</text>
</comment>
<keyword evidence="6" id="KW-0472">Membrane</keyword>
<proteinExistence type="inferred from homology"/>
<dbReference type="InterPro" id="IPR011009">
    <property type="entry name" value="Kinase-like_dom_sf"/>
</dbReference>
<keyword evidence="4 8" id="KW-0430">Lectin</keyword>
<dbReference type="InterPro" id="IPR050258">
    <property type="entry name" value="Leguminous_Lectin"/>
</dbReference>
<dbReference type="GO" id="GO:0030246">
    <property type="term" value="F:carbohydrate binding"/>
    <property type="evidence" value="ECO:0007669"/>
    <property type="project" value="UniProtKB-KW"/>
</dbReference>
<dbReference type="PROSITE" id="PS00308">
    <property type="entry name" value="LECTIN_LEGUME_ALPHA"/>
    <property type="match status" value="1"/>
</dbReference>
<evidence type="ECO:0000256" key="1">
    <source>
        <dbReference type="ARBA" id="ARBA00007606"/>
    </source>
</evidence>
<feature type="domain" description="Protein kinase" evidence="7">
    <location>
        <begin position="270"/>
        <end position="318"/>
    </location>
</feature>
<feature type="binding site" evidence="5">
    <location>
        <position position="299"/>
    </location>
    <ligand>
        <name>ATP</name>
        <dbReference type="ChEBI" id="CHEBI:30616"/>
    </ligand>
</feature>
<keyword evidence="6" id="KW-0812">Transmembrane</keyword>
<comment type="caution">
    <text evidence="8">The sequence shown here is derived from an EMBL/GenBank/DDBJ whole genome shotgun (WGS) entry which is preliminary data.</text>
</comment>
<dbReference type="InterPro" id="IPR017441">
    <property type="entry name" value="Protein_kinase_ATP_BS"/>
</dbReference>
<evidence type="ECO:0000256" key="2">
    <source>
        <dbReference type="ARBA" id="ARBA00008536"/>
    </source>
</evidence>
<evidence type="ECO:0000256" key="5">
    <source>
        <dbReference type="PROSITE-ProRule" id="PRU10141"/>
    </source>
</evidence>
<dbReference type="GO" id="GO:0005524">
    <property type="term" value="F:ATP binding"/>
    <property type="evidence" value="ECO:0007669"/>
    <property type="project" value="UniProtKB-UniRule"/>
</dbReference>
<dbReference type="InterPro" id="IPR000719">
    <property type="entry name" value="Prot_kinase_dom"/>
</dbReference>
<protein>
    <submittedName>
        <fullName evidence="8">Concanavalin A-like lectin/glucanase domain-containing protein</fullName>
    </submittedName>
</protein>
<sequence length="318" mass="35367">MASSSPQLEIFCIIFFVSSSIFILPLSESIYFKFDTFTQDTKNITYSGDAAPSNGVIELNKVDYAMRTGHAIYADPVQIWDRKSGKISDFTTHFTFVIDTQGRPFGSYGDAFSFFLAPPGLQIVPNSGGQFLGLFNTTNNGSPQNQIIVFEFDPLVHNQDPPFEHAGINLNSITSVNSTAWNASLHSGDAADVYVSYNATTLMMNMSWRYATDLENTTSLSYRLDLRNVLPEWVTLGFSDALTSMTDDLERGTGPKRFSFRDLALATNNFSDDLKLGEGGFGCVYKGYLSHEGMVVAVKRISQETRKRIFLEYAEAYS</sequence>
<keyword evidence="5" id="KW-0067">ATP-binding</keyword>
<dbReference type="PROSITE" id="PS50011">
    <property type="entry name" value="PROTEIN_KINASE_DOM"/>
    <property type="match status" value="1"/>
</dbReference>
<evidence type="ECO:0000256" key="4">
    <source>
        <dbReference type="ARBA" id="ARBA00022734"/>
    </source>
</evidence>
<keyword evidence="5" id="KW-0547">Nucleotide-binding</keyword>
<dbReference type="Pfam" id="PF00139">
    <property type="entry name" value="Lectin_legB"/>
    <property type="match status" value="1"/>
</dbReference>
<dbReference type="Proteomes" id="UP000245207">
    <property type="component" value="Unassembled WGS sequence"/>
</dbReference>
<name>A0A2U1KZD2_ARTAN</name>
<dbReference type="CDD" id="cd06899">
    <property type="entry name" value="lectin_legume_LecRK_Arcelin_ConA"/>
    <property type="match status" value="1"/>
</dbReference>
<evidence type="ECO:0000256" key="3">
    <source>
        <dbReference type="ARBA" id="ARBA00010217"/>
    </source>
</evidence>
<dbReference type="Gene3D" id="2.60.120.200">
    <property type="match status" value="1"/>
</dbReference>
<evidence type="ECO:0000259" key="7">
    <source>
        <dbReference type="PROSITE" id="PS50011"/>
    </source>
</evidence>
<dbReference type="OrthoDB" id="2014828at2759"/>
<dbReference type="Gene3D" id="3.30.200.20">
    <property type="entry name" value="Phosphorylase Kinase, domain 1"/>
    <property type="match status" value="1"/>
</dbReference>
<organism evidence="8 9">
    <name type="scientific">Artemisia annua</name>
    <name type="common">Sweet wormwood</name>
    <dbReference type="NCBI Taxonomy" id="35608"/>
    <lineage>
        <taxon>Eukaryota</taxon>
        <taxon>Viridiplantae</taxon>
        <taxon>Streptophyta</taxon>
        <taxon>Embryophyta</taxon>
        <taxon>Tracheophyta</taxon>
        <taxon>Spermatophyta</taxon>
        <taxon>Magnoliopsida</taxon>
        <taxon>eudicotyledons</taxon>
        <taxon>Gunneridae</taxon>
        <taxon>Pentapetalae</taxon>
        <taxon>asterids</taxon>
        <taxon>campanulids</taxon>
        <taxon>Asterales</taxon>
        <taxon>Asteraceae</taxon>
        <taxon>Asteroideae</taxon>
        <taxon>Anthemideae</taxon>
        <taxon>Artemisiinae</taxon>
        <taxon>Artemisia</taxon>
    </lineage>
</organism>
<evidence type="ECO:0000256" key="6">
    <source>
        <dbReference type="SAM" id="Phobius"/>
    </source>
</evidence>
<dbReference type="SUPFAM" id="SSF49899">
    <property type="entry name" value="Concanavalin A-like lectins/glucanases"/>
    <property type="match status" value="1"/>
</dbReference>
<dbReference type="InterPro" id="IPR001220">
    <property type="entry name" value="Legume_lectin_dom"/>
</dbReference>
<gene>
    <name evidence="8" type="ORF">CTI12_AA547570</name>
</gene>
<dbReference type="SUPFAM" id="SSF56112">
    <property type="entry name" value="Protein kinase-like (PK-like)"/>
    <property type="match status" value="1"/>
</dbReference>
<dbReference type="GO" id="GO:0004672">
    <property type="term" value="F:protein kinase activity"/>
    <property type="evidence" value="ECO:0007669"/>
    <property type="project" value="InterPro"/>
</dbReference>
<keyword evidence="6" id="KW-1133">Transmembrane helix</keyword>
<comment type="similarity">
    <text evidence="1">Belongs to the leguminous lectin family.</text>
</comment>
<dbReference type="PROSITE" id="PS00107">
    <property type="entry name" value="PROTEIN_KINASE_ATP"/>
    <property type="match status" value="1"/>
</dbReference>
<dbReference type="PANTHER" id="PTHR32401:SF47">
    <property type="entry name" value="LEGUME LECTIN DOMAIN-CONTAINING PROTEIN"/>
    <property type="match status" value="1"/>
</dbReference>
<dbReference type="PANTHER" id="PTHR32401">
    <property type="entry name" value="CONCANAVALIN A-LIKE LECTIN FAMILY PROTEIN"/>
    <property type="match status" value="1"/>
</dbReference>
<keyword evidence="9" id="KW-1185">Reference proteome</keyword>
<dbReference type="AlphaFoldDB" id="A0A2U1KZD2"/>